<comment type="cofactor">
    <cofactor evidence="1">
        <name>heme</name>
        <dbReference type="ChEBI" id="CHEBI:30413"/>
    </cofactor>
</comment>
<keyword evidence="18" id="KW-1185">Reference proteome</keyword>
<dbReference type="RefSeq" id="WP_023431123.1">
    <property type="nucleotide sequence ID" value="NZ_AWXZ01000015.1"/>
</dbReference>
<reference evidence="17 18" key="1">
    <citation type="journal article" date="2014" name="Genome Announc.">
        <title>Draft Genome Sequence of Lutibaculum baratangense Strain AMV1T, Isolated from a Mud Volcano in Andamans, India.</title>
        <authorList>
            <person name="Singh A."/>
            <person name="Sreenivas A."/>
            <person name="Sathyanarayana Reddy G."/>
            <person name="Pinnaka A.K."/>
            <person name="Shivaji S."/>
        </authorList>
    </citation>
    <scope>NUCLEOTIDE SEQUENCE [LARGE SCALE GENOMIC DNA]</scope>
    <source>
        <strain evidence="17 18">AMV1</strain>
    </source>
</reference>
<keyword evidence="13 16" id="KW-1133">Transmembrane helix</keyword>
<dbReference type="GO" id="GO:0020037">
    <property type="term" value="F:heme binding"/>
    <property type="evidence" value="ECO:0007669"/>
    <property type="project" value="InterPro"/>
</dbReference>
<keyword evidence="8" id="KW-0816">Tricarboxylic acid cycle</keyword>
<dbReference type="AlphaFoldDB" id="V4R3G8"/>
<evidence type="ECO:0000256" key="10">
    <source>
        <dbReference type="ARBA" id="ARBA00022692"/>
    </source>
</evidence>
<dbReference type="STRING" id="631454.N177_0977"/>
<evidence type="ECO:0000313" key="18">
    <source>
        <dbReference type="Proteomes" id="UP000017819"/>
    </source>
</evidence>
<keyword evidence="11" id="KW-0479">Metal-binding</keyword>
<feature type="transmembrane region" description="Helical" evidence="16">
    <location>
        <begin position="100"/>
        <end position="122"/>
    </location>
</feature>
<dbReference type="InterPro" id="IPR014312">
    <property type="entry name" value="Succ_DH_anchor"/>
</dbReference>
<dbReference type="CDD" id="cd03495">
    <property type="entry name" value="SQR_TypeC_SdhD_like"/>
    <property type="match status" value="1"/>
</dbReference>
<dbReference type="SUPFAM" id="SSF81343">
    <property type="entry name" value="Fumarate reductase respiratory complex transmembrane subunits"/>
    <property type="match status" value="1"/>
</dbReference>
<evidence type="ECO:0000256" key="14">
    <source>
        <dbReference type="ARBA" id="ARBA00023004"/>
    </source>
</evidence>
<dbReference type="UniPathway" id="UPA00223"/>
<dbReference type="GO" id="GO:0046872">
    <property type="term" value="F:metal ion binding"/>
    <property type="evidence" value="ECO:0007669"/>
    <property type="project" value="UniProtKB-KW"/>
</dbReference>
<feature type="transmembrane region" description="Helical" evidence="16">
    <location>
        <begin position="57"/>
        <end position="79"/>
    </location>
</feature>
<evidence type="ECO:0000256" key="5">
    <source>
        <dbReference type="ARBA" id="ARBA00011558"/>
    </source>
</evidence>
<evidence type="ECO:0000256" key="6">
    <source>
        <dbReference type="ARBA" id="ARBA00019425"/>
    </source>
</evidence>
<dbReference type="Gene3D" id="1.20.1300.10">
    <property type="entry name" value="Fumarate reductase/succinate dehydrogenase, transmembrane subunit"/>
    <property type="match status" value="1"/>
</dbReference>
<dbReference type="GO" id="GO:0016020">
    <property type="term" value="C:membrane"/>
    <property type="evidence" value="ECO:0007669"/>
    <property type="project" value="UniProtKB-SubCell"/>
</dbReference>
<keyword evidence="10 16" id="KW-0812">Transmembrane</keyword>
<evidence type="ECO:0000256" key="3">
    <source>
        <dbReference type="ARBA" id="ARBA00004141"/>
    </source>
</evidence>
<gene>
    <name evidence="17" type="ORF">N177_0977</name>
</gene>
<dbReference type="InterPro" id="IPR034804">
    <property type="entry name" value="SQR/QFR_C/D"/>
</dbReference>
<protein>
    <recommendedName>
        <fullName evidence="6">Succinate dehydrogenase hydrophobic membrane anchor subunit</fullName>
    </recommendedName>
</protein>
<organism evidence="17 18">
    <name type="scientific">Lutibaculum baratangense AMV1</name>
    <dbReference type="NCBI Taxonomy" id="631454"/>
    <lineage>
        <taxon>Bacteria</taxon>
        <taxon>Pseudomonadati</taxon>
        <taxon>Pseudomonadota</taxon>
        <taxon>Alphaproteobacteria</taxon>
        <taxon>Hyphomicrobiales</taxon>
        <taxon>Tepidamorphaceae</taxon>
        <taxon>Lutibaculum</taxon>
    </lineage>
</organism>
<dbReference type="NCBIfam" id="TIGR02968">
    <property type="entry name" value="succ_dehyd_anc"/>
    <property type="match status" value="1"/>
</dbReference>
<keyword evidence="12" id="KW-0249">Electron transport</keyword>
<evidence type="ECO:0000256" key="15">
    <source>
        <dbReference type="ARBA" id="ARBA00023136"/>
    </source>
</evidence>
<keyword evidence="15 16" id="KW-0472">Membrane</keyword>
<comment type="caution">
    <text evidence="17">The sequence shown here is derived from an EMBL/GenBank/DDBJ whole genome shotgun (WGS) entry which is preliminary data.</text>
</comment>
<comment type="pathway">
    <text evidence="4">Carbohydrate metabolism; tricarboxylic acid cycle.</text>
</comment>
<evidence type="ECO:0000256" key="7">
    <source>
        <dbReference type="ARBA" id="ARBA00022448"/>
    </source>
</evidence>
<evidence type="ECO:0000256" key="8">
    <source>
        <dbReference type="ARBA" id="ARBA00022532"/>
    </source>
</evidence>
<evidence type="ECO:0000313" key="17">
    <source>
        <dbReference type="EMBL" id="ESR26477.1"/>
    </source>
</evidence>
<keyword evidence="14" id="KW-0408">Iron</keyword>
<comment type="subcellular location">
    <subcellularLocation>
        <location evidence="3">Membrane</location>
        <topology evidence="3">Multi-pass membrane protein</topology>
    </subcellularLocation>
</comment>
<dbReference type="Proteomes" id="UP000017819">
    <property type="component" value="Unassembled WGS sequence"/>
</dbReference>
<evidence type="ECO:0000256" key="4">
    <source>
        <dbReference type="ARBA" id="ARBA00005163"/>
    </source>
</evidence>
<comment type="subunit">
    <text evidence="5">Part of an enzyme complex containing four subunits: a flavoprotein, an iron-sulfur protein, plus two membrane-anchoring proteins, SdhC and SdhD.</text>
</comment>
<evidence type="ECO:0000256" key="12">
    <source>
        <dbReference type="ARBA" id="ARBA00022982"/>
    </source>
</evidence>
<evidence type="ECO:0000256" key="1">
    <source>
        <dbReference type="ARBA" id="ARBA00001971"/>
    </source>
</evidence>
<feature type="transmembrane region" description="Helical" evidence="16">
    <location>
        <begin position="32"/>
        <end position="51"/>
    </location>
</feature>
<dbReference type="eggNOG" id="COG2142">
    <property type="taxonomic scope" value="Bacteria"/>
</dbReference>
<proteinExistence type="predicted"/>
<dbReference type="PATRIC" id="fig|631454.5.peg.964"/>
<evidence type="ECO:0000256" key="13">
    <source>
        <dbReference type="ARBA" id="ARBA00022989"/>
    </source>
</evidence>
<accession>V4R3G8</accession>
<dbReference type="OrthoDB" id="9809280at2"/>
<dbReference type="GO" id="GO:0006099">
    <property type="term" value="P:tricarboxylic acid cycle"/>
    <property type="evidence" value="ECO:0007669"/>
    <property type="project" value="UniProtKB-UniPathway"/>
</dbReference>
<dbReference type="Pfam" id="PF01127">
    <property type="entry name" value="Sdh_cyt"/>
    <property type="match status" value="1"/>
</dbReference>
<dbReference type="InterPro" id="IPR000701">
    <property type="entry name" value="SuccDH_FuR_B_TM-su"/>
</dbReference>
<evidence type="ECO:0000256" key="9">
    <source>
        <dbReference type="ARBA" id="ARBA00022617"/>
    </source>
</evidence>
<name>V4R3G8_9HYPH</name>
<sequence length="128" mass="13518">MAKSIRTPGARVRGLGAAGEGTGHFLLQRMTAASNILLILFFIGLVVALAGEDYLTVVAILERPLVAIPFLLAIVSVTLHMRVGMQVIIEDYVHTEGLKILAVIGNNFFAAAIALAAVFSILKISFGG</sequence>
<keyword evidence="9" id="KW-0349">Heme</keyword>
<evidence type="ECO:0000256" key="16">
    <source>
        <dbReference type="SAM" id="Phobius"/>
    </source>
</evidence>
<dbReference type="EMBL" id="AWXZ01000015">
    <property type="protein sequence ID" value="ESR26477.1"/>
    <property type="molecule type" value="Genomic_DNA"/>
</dbReference>
<evidence type="ECO:0000256" key="11">
    <source>
        <dbReference type="ARBA" id="ARBA00022723"/>
    </source>
</evidence>
<evidence type="ECO:0000256" key="2">
    <source>
        <dbReference type="ARBA" id="ARBA00004050"/>
    </source>
</evidence>
<keyword evidence="7" id="KW-0813">Transport</keyword>
<comment type="function">
    <text evidence="2">Membrane-anchoring subunit of succinate dehydrogenase (SDH).</text>
</comment>